<gene>
    <name evidence="1" type="ORF">D7Y13_11760</name>
</gene>
<evidence type="ECO:0008006" key="3">
    <source>
        <dbReference type="Google" id="ProtNLM"/>
    </source>
</evidence>
<comment type="caution">
    <text evidence="1">The sequence shown here is derived from an EMBL/GenBank/DDBJ whole genome shotgun (WGS) entry which is preliminary data.</text>
</comment>
<evidence type="ECO:0000313" key="2">
    <source>
        <dbReference type="Proteomes" id="UP000278907"/>
    </source>
</evidence>
<organism evidence="1 2">
    <name type="scientific">Corallococcus praedator</name>
    <dbReference type="NCBI Taxonomy" id="2316724"/>
    <lineage>
        <taxon>Bacteria</taxon>
        <taxon>Pseudomonadati</taxon>
        <taxon>Myxococcota</taxon>
        <taxon>Myxococcia</taxon>
        <taxon>Myxococcales</taxon>
        <taxon>Cystobacterineae</taxon>
        <taxon>Myxococcaceae</taxon>
        <taxon>Corallococcus</taxon>
    </lineage>
</organism>
<sequence>MKPSRLKQTIPGLALIIGILAGTALAMVPGSAAETTEPQVTPVRMICSRSCKPCSVQAECGQNEGSCGVWRCTQP</sequence>
<proteinExistence type="predicted"/>
<dbReference type="Proteomes" id="UP000278907">
    <property type="component" value="Unassembled WGS sequence"/>
</dbReference>
<evidence type="ECO:0000313" key="1">
    <source>
        <dbReference type="EMBL" id="RKI10998.1"/>
    </source>
</evidence>
<reference evidence="1 2" key="1">
    <citation type="submission" date="2018-09" db="EMBL/GenBank/DDBJ databases">
        <authorList>
            <person name="Livingstone P.G."/>
            <person name="Whitworth D.E."/>
        </authorList>
    </citation>
    <scope>NUCLEOTIDE SEQUENCE [LARGE SCALE GENOMIC DNA]</scope>
    <source>
        <strain evidence="1 2">CA031B</strain>
    </source>
</reference>
<protein>
    <recommendedName>
        <fullName evidence="3">Secreted protein</fullName>
    </recommendedName>
</protein>
<keyword evidence="2" id="KW-1185">Reference proteome</keyword>
<accession>A0ABX9QLJ5</accession>
<name>A0ABX9QLJ5_9BACT</name>
<dbReference type="EMBL" id="RAWI01000067">
    <property type="protein sequence ID" value="RKI10998.1"/>
    <property type="molecule type" value="Genomic_DNA"/>
</dbReference>